<name>F0VYL7_9STRA</name>
<evidence type="ECO:0000313" key="10">
    <source>
        <dbReference type="EMBL" id="CCA13881.1"/>
    </source>
</evidence>
<evidence type="ECO:0000259" key="9">
    <source>
        <dbReference type="PROSITE" id="PS50866"/>
    </source>
</evidence>
<feature type="domain" description="GOLD" evidence="9">
    <location>
        <begin position="29"/>
        <end position="165"/>
    </location>
</feature>
<protein>
    <submittedName>
        <fullName evidence="10">Uncharacterized protein AlNc14C1G24</fullName>
    </submittedName>
</protein>
<evidence type="ECO:0000256" key="6">
    <source>
        <dbReference type="ARBA" id="ARBA00023136"/>
    </source>
</evidence>
<feature type="chain" id="PRO_5003258959" evidence="8">
    <location>
        <begin position="18"/>
        <end position="358"/>
    </location>
</feature>
<dbReference type="InterPro" id="IPR009038">
    <property type="entry name" value="GOLD_dom"/>
</dbReference>
<keyword evidence="5 7" id="KW-1133">Transmembrane helix</keyword>
<evidence type="ECO:0000256" key="8">
    <source>
        <dbReference type="SAM" id="SignalP"/>
    </source>
</evidence>
<keyword evidence="4 8" id="KW-0732">Signal</keyword>
<comment type="similarity">
    <text evidence="2">Belongs to the EMP24/GP25L family.</text>
</comment>
<organism evidence="10">
    <name type="scientific">Albugo laibachii Nc14</name>
    <dbReference type="NCBI Taxonomy" id="890382"/>
    <lineage>
        <taxon>Eukaryota</taxon>
        <taxon>Sar</taxon>
        <taxon>Stramenopiles</taxon>
        <taxon>Oomycota</taxon>
        <taxon>Peronosporomycetes</taxon>
        <taxon>Albuginales</taxon>
        <taxon>Albuginaceae</taxon>
        <taxon>Albugo</taxon>
    </lineage>
</organism>
<evidence type="ECO:0000256" key="2">
    <source>
        <dbReference type="ARBA" id="ARBA00007104"/>
    </source>
</evidence>
<dbReference type="GO" id="GO:0016020">
    <property type="term" value="C:membrane"/>
    <property type="evidence" value="ECO:0007669"/>
    <property type="project" value="UniProtKB-SubCell"/>
</dbReference>
<dbReference type="HOGENOM" id="CLU_064000_0_0_1"/>
<evidence type="ECO:0000256" key="5">
    <source>
        <dbReference type="ARBA" id="ARBA00022989"/>
    </source>
</evidence>
<reference evidence="10" key="2">
    <citation type="submission" date="2011-02" db="EMBL/GenBank/DDBJ databases">
        <authorList>
            <person name="MacLean D."/>
        </authorList>
    </citation>
    <scope>NUCLEOTIDE SEQUENCE</scope>
</reference>
<evidence type="ECO:0000256" key="4">
    <source>
        <dbReference type="ARBA" id="ARBA00022729"/>
    </source>
</evidence>
<feature type="signal peptide" evidence="8">
    <location>
        <begin position="1"/>
        <end position="17"/>
    </location>
</feature>
<evidence type="ECO:0000256" key="3">
    <source>
        <dbReference type="ARBA" id="ARBA00022692"/>
    </source>
</evidence>
<dbReference type="EMBL" id="FR824046">
    <property type="protein sequence ID" value="CCA13881.1"/>
    <property type="molecule type" value="Genomic_DNA"/>
</dbReference>
<dbReference type="Pfam" id="PF01105">
    <property type="entry name" value="EMP24_GP25L"/>
    <property type="match status" value="2"/>
</dbReference>
<dbReference type="InterPro" id="IPR015720">
    <property type="entry name" value="Emp24-like"/>
</dbReference>
<feature type="transmembrane region" description="Helical" evidence="7">
    <location>
        <begin position="330"/>
        <end position="350"/>
    </location>
</feature>
<dbReference type="PROSITE" id="PS50866">
    <property type="entry name" value="GOLD"/>
    <property type="match status" value="1"/>
</dbReference>
<reference evidence="10" key="1">
    <citation type="journal article" date="2011" name="PLoS Biol.">
        <title>Gene gain and loss during evolution of obligate parasitism in the white rust pathogen of Arabidopsis thaliana.</title>
        <authorList>
            <person name="Kemen E."/>
            <person name="Gardiner A."/>
            <person name="Schultz-Larsen T."/>
            <person name="Kemen A.C."/>
            <person name="Balmuth A.L."/>
            <person name="Robert-Seilaniantz A."/>
            <person name="Bailey K."/>
            <person name="Holub E."/>
            <person name="Studholme D.J."/>
            <person name="Maclean D."/>
            <person name="Jones J.D."/>
        </authorList>
    </citation>
    <scope>NUCLEOTIDE SEQUENCE</scope>
</reference>
<dbReference type="PANTHER" id="PTHR22811">
    <property type="entry name" value="TRANSMEMBRANE EMP24 DOMAIN-CONTAINING PROTEIN"/>
    <property type="match status" value="1"/>
</dbReference>
<evidence type="ECO:0000256" key="1">
    <source>
        <dbReference type="ARBA" id="ARBA00004479"/>
    </source>
</evidence>
<keyword evidence="6 7" id="KW-0472">Membrane</keyword>
<accession>F0VYL7</accession>
<evidence type="ECO:0000256" key="7">
    <source>
        <dbReference type="SAM" id="Phobius"/>
    </source>
</evidence>
<proteinExistence type="inferred from homology"/>
<dbReference type="AlphaFoldDB" id="F0VYL7"/>
<comment type="subcellular location">
    <subcellularLocation>
        <location evidence="1">Membrane</location>
        <topology evidence="1">Single-pass type I membrane protein</topology>
    </subcellularLocation>
</comment>
<gene>
    <name evidence="10" type="primary">AlNc14C1G24</name>
    <name evidence="10" type="ORF">ALNC14_000240</name>
</gene>
<keyword evidence="3 7" id="KW-0812">Transmembrane</keyword>
<sequence length="358" mass="40319">MWFCVTLLVVGLHVTSSSRIAFQVSANNHECFYEENAARASTTLMTMRFGVLKGSKNDKLAVAIHSPSGRILSNWTDTQAEHTTSQLHEFGMYSICYRRLGGSYKINVFHTVELIPSGIGVFLLYPATTATLQKRNPAAADYGIFQASDDEKGLQFGIVDFNLESLSPSMINDRSRAFLSLSIRYNSTSDVRLQVAHMTDSVQYPLEWSQFKSHIENLSQREIDEDHATSGSHTSFDITEYIEHAMKEGKNAITLTIHAKGGSIAIDGMSHTPASLYPRILIEEEEIHSLLHIKYLKTRILDLRGEISYIIQREEHSRDAAESTNSRVKWFSLIINAFLMCIAIIQVLYVRKILEGGY</sequence>
<dbReference type="SMART" id="SM01190">
    <property type="entry name" value="EMP24_GP25L"/>
    <property type="match status" value="1"/>
</dbReference>